<dbReference type="HOGENOM" id="CLU_056607_6_1_9"/>
<dbReference type="Pfam" id="PF13673">
    <property type="entry name" value="Acetyltransf_10"/>
    <property type="match status" value="1"/>
</dbReference>
<proteinExistence type="predicted"/>
<organism evidence="2 3">
    <name type="scientific">[Bacteroides] pectinophilus ATCC 43243</name>
    <dbReference type="NCBI Taxonomy" id="483218"/>
    <lineage>
        <taxon>Bacteria</taxon>
        <taxon>Bacillati</taxon>
        <taxon>Bacillota</taxon>
        <taxon>Clostridia</taxon>
        <taxon>Eubacteriales</taxon>
    </lineage>
</organism>
<dbReference type="AlphaFoldDB" id="B7AQ85"/>
<accession>B7AQ85</accession>
<dbReference type="InterPro" id="IPR039143">
    <property type="entry name" value="GNPNAT1-like"/>
</dbReference>
<dbReference type="CDD" id="cd04301">
    <property type="entry name" value="NAT_SF"/>
    <property type="match status" value="1"/>
</dbReference>
<dbReference type="STRING" id="483218.BACPEC_00841"/>
<dbReference type="eggNOG" id="COG2153">
    <property type="taxonomic scope" value="Bacteria"/>
</dbReference>
<dbReference type="GO" id="GO:0008080">
    <property type="term" value="F:N-acetyltransferase activity"/>
    <property type="evidence" value="ECO:0007669"/>
    <property type="project" value="TreeGrafter"/>
</dbReference>
<dbReference type="PANTHER" id="PTHR13355">
    <property type="entry name" value="GLUCOSAMINE 6-PHOSPHATE N-ACETYLTRANSFERASE"/>
    <property type="match status" value="1"/>
</dbReference>
<feature type="domain" description="N-acetyltransferase" evidence="1">
    <location>
        <begin position="1"/>
        <end position="144"/>
    </location>
</feature>
<name>B7AQ85_9FIRM</name>
<dbReference type="InterPro" id="IPR000182">
    <property type="entry name" value="GNAT_dom"/>
</dbReference>
<keyword evidence="3" id="KW-1185">Reference proteome</keyword>
<comment type="caution">
    <text evidence="2">The sequence shown here is derived from an EMBL/GenBank/DDBJ whole genome shotgun (WGS) entry which is preliminary data.</text>
</comment>
<reference evidence="2 3" key="1">
    <citation type="submission" date="2008-11" db="EMBL/GenBank/DDBJ databases">
        <title>Draft genome sequence of Bacteroides pectinophilus (ATCC 43243).</title>
        <authorList>
            <person name="Sudarsanam P."/>
            <person name="Ley R."/>
            <person name="Guruge J."/>
            <person name="Turnbaugh P.J."/>
            <person name="Mahowald M."/>
            <person name="Liep D."/>
            <person name="Gordon J."/>
        </authorList>
    </citation>
    <scope>NUCLEOTIDE SEQUENCE [LARGE SCALE GENOMIC DNA]</scope>
    <source>
        <strain evidence="2 3">ATCC 43243</strain>
    </source>
</reference>
<reference evidence="2 3" key="2">
    <citation type="submission" date="2008-11" db="EMBL/GenBank/DDBJ databases">
        <authorList>
            <person name="Fulton L."/>
            <person name="Clifton S."/>
            <person name="Fulton B."/>
            <person name="Xu J."/>
            <person name="Minx P."/>
            <person name="Pepin K.H."/>
            <person name="Johnson M."/>
            <person name="Bhonagiri V."/>
            <person name="Nash W.E."/>
            <person name="Mardis E.R."/>
            <person name="Wilson R.K."/>
        </authorList>
    </citation>
    <scope>NUCLEOTIDE SEQUENCE [LARGE SCALE GENOMIC DNA]</scope>
    <source>
        <strain evidence="2 3">ATCC 43243</strain>
    </source>
</reference>
<dbReference type="SUPFAM" id="SSF55729">
    <property type="entry name" value="Acyl-CoA N-acyltransferases (Nat)"/>
    <property type="match status" value="1"/>
</dbReference>
<dbReference type="EMBL" id="ABVQ01000035">
    <property type="protein sequence ID" value="EEC57857.1"/>
    <property type="molecule type" value="Genomic_DNA"/>
</dbReference>
<protein>
    <recommendedName>
        <fullName evidence="1">N-acetyltransferase domain-containing protein</fullName>
    </recommendedName>
</protein>
<sequence>MEIVSRVYDILGDDGRFIRNKVFCEEQGFVNEFDETDTLVKAAWHLVLYCNNSPAATARLICMNRKEGRYRIGRVAVLMEYRKMHLGSRLMQELEDIAKANGARIMEVSAQCRAQKFYESCGYNAHGQTYDDEGCPHIRMEKNV</sequence>
<dbReference type="InterPro" id="IPR016181">
    <property type="entry name" value="Acyl_CoA_acyltransferase"/>
</dbReference>
<dbReference type="Proteomes" id="UP000003136">
    <property type="component" value="Unassembled WGS sequence"/>
</dbReference>
<evidence type="ECO:0000259" key="1">
    <source>
        <dbReference type="PROSITE" id="PS51186"/>
    </source>
</evidence>
<gene>
    <name evidence="2" type="ORF">BACPEC_00841</name>
</gene>
<evidence type="ECO:0000313" key="3">
    <source>
        <dbReference type="Proteomes" id="UP000003136"/>
    </source>
</evidence>
<dbReference type="PROSITE" id="PS51186">
    <property type="entry name" value="GNAT"/>
    <property type="match status" value="1"/>
</dbReference>
<dbReference type="Gene3D" id="3.40.630.30">
    <property type="match status" value="1"/>
</dbReference>
<evidence type="ECO:0000313" key="2">
    <source>
        <dbReference type="EMBL" id="EEC57857.1"/>
    </source>
</evidence>